<reference evidence="5 6" key="1">
    <citation type="submission" date="2024-04" db="EMBL/GenBank/DDBJ databases">
        <title>Phyllosticta paracitricarpa is synonymous to the EU quarantine fungus P. citricarpa based on phylogenomic analyses.</title>
        <authorList>
            <consortium name="Lawrence Berkeley National Laboratory"/>
            <person name="Van Ingen-Buijs V.A."/>
            <person name="Van Westerhoven A.C."/>
            <person name="Haridas S."/>
            <person name="Skiadas P."/>
            <person name="Martin F."/>
            <person name="Groenewald J.Z."/>
            <person name="Crous P.W."/>
            <person name="Seidl M.F."/>
        </authorList>
    </citation>
    <scope>NUCLEOTIDE SEQUENCE [LARGE SCALE GENOMIC DNA]</scope>
    <source>
        <strain evidence="5 6">CBS 123374</strain>
    </source>
</reference>
<evidence type="ECO:0000313" key="5">
    <source>
        <dbReference type="EMBL" id="KAK8244619.1"/>
    </source>
</evidence>
<proteinExistence type="inferred from homology"/>
<dbReference type="InterPro" id="IPR021765">
    <property type="entry name" value="UstYa-like"/>
</dbReference>
<gene>
    <name evidence="5" type="ORF">HDK90DRAFT_164870</name>
</gene>
<keyword evidence="6" id="KW-1185">Reference proteome</keyword>
<name>A0ABR1Z181_9PEZI</name>
<dbReference type="Pfam" id="PF11807">
    <property type="entry name" value="UstYa"/>
    <property type="match status" value="1"/>
</dbReference>
<evidence type="ECO:0000256" key="1">
    <source>
        <dbReference type="ARBA" id="ARBA00004685"/>
    </source>
</evidence>
<feature type="compositionally biased region" description="Low complexity" evidence="3">
    <location>
        <begin position="119"/>
        <end position="140"/>
    </location>
</feature>
<comment type="pathway">
    <text evidence="1">Mycotoxin biosynthesis.</text>
</comment>
<feature type="region of interest" description="Disordered" evidence="3">
    <location>
        <begin position="119"/>
        <end position="145"/>
    </location>
</feature>
<accession>A0ABR1Z181</accession>
<protein>
    <submittedName>
        <fullName evidence="5">Uncharacterized protein</fullName>
    </submittedName>
</protein>
<evidence type="ECO:0000256" key="4">
    <source>
        <dbReference type="SAM" id="Phobius"/>
    </source>
</evidence>
<keyword evidence="4" id="KW-0472">Membrane</keyword>
<comment type="similarity">
    <text evidence="2">Belongs to the ustYa family.</text>
</comment>
<organism evidence="5 6">
    <name type="scientific">Phyllosticta capitalensis</name>
    <dbReference type="NCBI Taxonomy" id="121624"/>
    <lineage>
        <taxon>Eukaryota</taxon>
        <taxon>Fungi</taxon>
        <taxon>Dikarya</taxon>
        <taxon>Ascomycota</taxon>
        <taxon>Pezizomycotina</taxon>
        <taxon>Dothideomycetes</taxon>
        <taxon>Dothideomycetes incertae sedis</taxon>
        <taxon>Botryosphaeriales</taxon>
        <taxon>Phyllostictaceae</taxon>
        <taxon>Phyllosticta</taxon>
    </lineage>
</organism>
<feature type="transmembrane region" description="Helical" evidence="4">
    <location>
        <begin position="54"/>
        <end position="74"/>
    </location>
</feature>
<evidence type="ECO:0000256" key="2">
    <source>
        <dbReference type="ARBA" id="ARBA00035112"/>
    </source>
</evidence>
<keyword evidence="4" id="KW-1133">Transmembrane helix</keyword>
<sequence length="312" mass="35112">MAPYRPVYPPLLDEKKTDDCLIRIEEEEEVTEEVEFYAYERPPPAHSSQSFSHVLIFALSCSNILTLALAFFLYSGAYCPVVTLRDPFSLVPVSSASSASSSLRDSGALSSIRFEQRTFTSPPVNSSSSPSTRKPSTTPSYFGNPRNVAGIDRAWKDLLHGQFFALADDESAPLLHSGLATQPRTQKDPVYAELDVYHSLSCLNSVRMHLDRDYYADHGAQDGIGWRKWEGRGHVDACLDRLRQTIQCSADLTVLPLHASSDNSPAASLAHETQQQQQQQPKTCRRWDDVKSWVDRRHERTRFLETRKHGLV</sequence>
<evidence type="ECO:0000313" key="6">
    <source>
        <dbReference type="Proteomes" id="UP001492380"/>
    </source>
</evidence>
<feature type="region of interest" description="Disordered" evidence="3">
    <location>
        <begin position="263"/>
        <end position="284"/>
    </location>
</feature>
<dbReference type="EMBL" id="JBBWRZ010000002">
    <property type="protein sequence ID" value="KAK8244619.1"/>
    <property type="molecule type" value="Genomic_DNA"/>
</dbReference>
<dbReference type="PANTHER" id="PTHR33365:SF4">
    <property type="entry name" value="CYCLOCHLOROTINE BIOSYNTHESIS PROTEIN O"/>
    <property type="match status" value="1"/>
</dbReference>
<evidence type="ECO:0000256" key="3">
    <source>
        <dbReference type="SAM" id="MobiDB-lite"/>
    </source>
</evidence>
<keyword evidence="4" id="KW-0812">Transmembrane</keyword>
<comment type="caution">
    <text evidence="5">The sequence shown here is derived from an EMBL/GenBank/DDBJ whole genome shotgun (WGS) entry which is preliminary data.</text>
</comment>
<dbReference type="PANTHER" id="PTHR33365">
    <property type="entry name" value="YALI0B05434P"/>
    <property type="match status" value="1"/>
</dbReference>
<dbReference type="Proteomes" id="UP001492380">
    <property type="component" value="Unassembled WGS sequence"/>
</dbReference>